<evidence type="ECO:0000313" key="2">
    <source>
        <dbReference type="EMBL" id="QQP89537.1"/>
    </source>
</evidence>
<accession>A0ABX7BAS6</accession>
<feature type="compositionally biased region" description="Basic and acidic residues" evidence="1">
    <location>
        <begin position="73"/>
        <end position="88"/>
    </location>
</feature>
<sequence length="133" mass="14596">MLRSAMKALTAGIRLVIVLAMALGVLPVSNTLSSSHDPLTLQLSEVGQHSALSGLATAEHTHFDEEEVSDEWEPGHDHRHNPADHSHDSPGPALVLSMVVHDQAPEWQLFYQLSPYRAPAFRIDRPPRSLLVA</sequence>
<dbReference type="RefSeq" id="WP_201075864.1">
    <property type="nucleotide sequence ID" value="NZ_CP067420.1"/>
</dbReference>
<name>A0ABX7BAS6_9PROT</name>
<evidence type="ECO:0000313" key="3">
    <source>
        <dbReference type="Proteomes" id="UP000595197"/>
    </source>
</evidence>
<evidence type="ECO:0000256" key="1">
    <source>
        <dbReference type="SAM" id="MobiDB-lite"/>
    </source>
</evidence>
<dbReference type="Proteomes" id="UP000595197">
    <property type="component" value="Chromosome"/>
</dbReference>
<protein>
    <submittedName>
        <fullName evidence="2">Uncharacterized protein</fullName>
    </submittedName>
</protein>
<organism evidence="2 3">
    <name type="scientific">Skermanella cutis</name>
    <dbReference type="NCBI Taxonomy" id="2775420"/>
    <lineage>
        <taxon>Bacteria</taxon>
        <taxon>Pseudomonadati</taxon>
        <taxon>Pseudomonadota</taxon>
        <taxon>Alphaproteobacteria</taxon>
        <taxon>Rhodospirillales</taxon>
        <taxon>Azospirillaceae</taxon>
        <taxon>Skermanella</taxon>
    </lineage>
</organism>
<gene>
    <name evidence="2" type="ORF">IGS68_26815</name>
</gene>
<dbReference type="EMBL" id="CP067420">
    <property type="protein sequence ID" value="QQP89537.1"/>
    <property type="molecule type" value="Genomic_DNA"/>
</dbReference>
<feature type="region of interest" description="Disordered" evidence="1">
    <location>
        <begin position="63"/>
        <end position="92"/>
    </location>
</feature>
<reference evidence="2" key="1">
    <citation type="submission" date="2021-02" db="EMBL/GenBank/DDBJ databases">
        <title>Skermanella TT6 skin isolate.</title>
        <authorList>
            <person name="Lee K."/>
            <person name="Ganzorig M."/>
        </authorList>
    </citation>
    <scope>NUCLEOTIDE SEQUENCE</scope>
    <source>
        <strain evidence="2">TT6</strain>
    </source>
</reference>
<keyword evidence="3" id="KW-1185">Reference proteome</keyword>
<proteinExistence type="predicted"/>